<dbReference type="Pfam" id="PF13456">
    <property type="entry name" value="RVT_3"/>
    <property type="match status" value="1"/>
</dbReference>
<dbReference type="InterPro" id="IPR002156">
    <property type="entry name" value="RNaseH_domain"/>
</dbReference>
<proteinExistence type="predicted"/>
<comment type="caution">
    <text evidence="2">The sequence shown here is derived from an EMBL/GenBank/DDBJ whole genome shotgun (WGS) entry which is preliminary data.</text>
</comment>
<evidence type="ECO:0000259" key="1">
    <source>
        <dbReference type="Pfam" id="PF13456"/>
    </source>
</evidence>
<dbReference type="InterPro" id="IPR052929">
    <property type="entry name" value="RNase_H-like_EbsB-rel"/>
</dbReference>
<dbReference type="Proteomes" id="UP001281410">
    <property type="component" value="Unassembled WGS sequence"/>
</dbReference>
<evidence type="ECO:0000313" key="3">
    <source>
        <dbReference type="Proteomes" id="UP001281410"/>
    </source>
</evidence>
<dbReference type="AlphaFoldDB" id="A0AAE0AQN5"/>
<dbReference type="GO" id="GO:0003676">
    <property type="term" value="F:nucleic acid binding"/>
    <property type="evidence" value="ECO:0007669"/>
    <property type="project" value="InterPro"/>
</dbReference>
<gene>
    <name evidence="2" type="ORF">Dsin_009010</name>
</gene>
<evidence type="ECO:0000313" key="2">
    <source>
        <dbReference type="EMBL" id="KAK3221985.1"/>
    </source>
</evidence>
<dbReference type="InterPro" id="IPR036397">
    <property type="entry name" value="RNaseH_sf"/>
</dbReference>
<feature type="domain" description="RNase H type-1" evidence="1">
    <location>
        <begin position="144"/>
        <end position="266"/>
    </location>
</feature>
<dbReference type="InterPro" id="IPR012337">
    <property type="entry name" value="RNaseH-like_sf"/>
</dbReference>
<dbReference type="Gene3D" id="3.30.420.10">
    <property type="entry name" value="Ribonuclease H-like superfamily/Ribonuclease H"/>
    <property type="match status" value="1"/>
</dbReference>
<dbReference type="GO" id="GO:0004523">
    <property type="term" value="F:RNA-DNA hybrid ribonuclease activity"/>
    <property type="evidence" value="ECO:0007669"/>
    <property type="project" value="InterPro"/>
</dbReference>
<organism evidence="2 3">
    <name type="scientific">Dipteronia sinensis</name>
    <dbReference type="NCBI Taxonomy" id="43782"/>
    <lineage>
        <taxon>Eukaryota</taxon>
        <taxon>Viridiplantae</taxon>
        <taxon>Streptophyta</taxon>
        <taxon>Embryophyta</taxon>
        <taxon>Tracheophyta</taxon>
        <taxon>Spermatophyta</taxon>
        <taxon>Magnoliopsida</taxon>
        <taxon>eudicotyledons</taxon>
        <taxon>Gunneridae</taxon>
        <taxon>Pentapetalae</taxon>
        <taxon>rosids</taxon>
        <taxon>malvids</taxon>
        <taxon>Sapindales</taxon>
        <taxon>Sapindaceae</taxon>
        <taxon>Hippocastanoideae</taxon>
        <taxon>Acereae</taxon>
        <taxon>Dipteronia</taxon>
    </lineage>
</organism>
<reference evidence="2" key="1">
    <citation type="journal article" date="2023" name="Plant J.">
        <title>Genome sequences and population genomics provide insights into the demographic history, inbreeding, and mutation load of two 'living fossil' tree species of Dipteronia.</title>
        <authorList>
            <person name="Feng Y."/>
            <person name="Comes H.P."/>
            <person name="Chen J."/>
            <person name="Zhu S."/>
            <person name="Lu R."/>
            <person name="Zhang X."/>
            <person name="Li P."/>
            <person name="Qiu J."/>
            <person name="Olsen K.M."/>
            <person name="Qiu Y."/>
        </authorList>
    </citation>
    <scope>NUCLEOTIDE SEQUENCE</scope>
    <source>
        <strain evidence="2">NBL</strain>
    </source>
</reference>
<protein>
    <recommendedName>
        <fullName evidence="1">RNase H type-1 domain-containing protein</fullName>
    </recommendedName>
</protein>
<accession>A0AAE0AQN5</accession>
<keyword evidence="3" id="KW-1185">Reference proteome</keyword>
<dbReference type="EMBL" id="JANJYJ010000003">
    <property type="protein sequence ID" value="KAK3221985.1"/>
    <property type="molecule type" value="Genomic_DNA"/>
</dbReference>
<dbReference type="PANTHER" id="PTHR47074:SF48">
    <property type="entry name" value="POLYNUCLEOTIDYL TRANSFERASE, RIBONUCLEASE H-LIKE SUPERFAMILY PROTEIN"/>
    <property type="match status" value="1"/>
</dbReference>
<sequence>MESLAGRRVPVSVLCHVCSRKTETMIHALWGCSGLKAMRLDCDFMKATWYDDKMNFHDFYLSCLNSLSTDNMVLRCVIFWRYWFLRNQLVHGLTTQDMSTVVSWCRNYLTESQSVATFNGESYRSPLPLSIRWQPPLEGHYKVNPDAAIDIQQGRLGLGFVIRECQGFVLASGASRLEVEYSPKVAEATAILRGINFALETGLTPTIVETDALGVVDLVNGDCSISTEIGLIVQDIKDKLRTSSIGPVVFVPRKANMVADALSKMALVLDDDRFWMESYPPGVERVVLEDLPA</sequence>
<dbReference type="SUPFAM" id="SSF53098">
    <property type="entry name" value="Ribonuclease H-like"/>
    <property type="match status" value="1"/>
</dbReference>
<dbReference type="PANTHER" id="PTHR47074">
    <property type="entry name" value="BNAC02G40300D PROTEIN"/>
    <property type="match status" value="1"/>
</dbReference>
<dbReference type="InterPro" id="IPR044730">
    <property type="entry name" value="RNase_H-like_dom_plant"/>
</dbReference>
<name>A0AAE0AQN5_9ROSI</name>
<dbReference type="CDD" id="cd06222">
    <property type="entry name" value="RNase_H_like"/>
    <property type="match status" value="1"/>
</dbReference>